<reference evidence="2" key="1">
    <citation type="journal article" date="2022" name="Int. J. Mol. Sci.">
        <title>Draft Genome of Tanacetum Coccineum: Genomic Comparison of Closely Related Tanacetum-Family Plants.</title>
        <authorList>
            <person name="Yamashiro T."/>
            <person name="Shiraishi A."/>
            <person name="Nakayama K."/>
            <person name="Satake H."/>
        </authorList>
    </citation>
    <scope>NUCLEOTIDE SEQUENCE</scope>
</reference>
<evidence type="ECO:0000256" key="1">
    <source>
        <dbReference type="SAM" id="MobiDB-lite"/>
    </source>
</evidence>
<evidence type="ECO:0000313" key="3">
    <source>
        <dbReference type="Proteomes" id="UP001151760"/>
    </source>
</evidence>
<sequence length="221" mass="25206">MAINQHHQHRTNYHDTLADVDGAVASNACVVVEIMGESGWGFGVMWKNLNTAYPLPSDTAYPVFCPIQLRMTKVIKGEFEKIKDVKVEDVPLTCDASLEVFNDEVSPLSKMDDDLFTYEVEIANIPYDSKMDNDSEQEADDDMGYDPSDIRGDEEVELTDEESSDNDDEIVRVFKIDTNIFDYETPLCSAFNEFNYLLKVDPDLLIKDIMGFKTYEDYKDD</sequence>
<name>A0ABQ4YL60_9ASTR</name>
<comment type="caution">
    <text evidence="2">The sequence shown here is derived from an EMBL/GenBank/DDBJ whole genome shotgun (WGS) entry which is preliminary data.</text>
</comment>
<organism evidence="2 3">
    <name type="scientific">Tanacetum coccineum</name>
    <dbReference type="NCBI Taxonomy" id="301880"/>
    <lineage>
        <taxon>Eukaryota</taxon>
        <taxon>Viridiplantae</taxon>
        <taxon>Streptophyta</taxon>
        <taxon>Embryophyta</taxon>
        <taxon>Tracheophyta</taxon>
        <taxon>Spermatophyta</taxon>
        <taxon>Magnoliopsida</taxon>
        <taxon>eudicotyledons</taxon>
        <taxon>Gunneridae</taxon>
        <taxon>Pentapetalae</taxon>
        <taxon>asterids</taxon>
        <taxon>campanulids</taxon>
        <taxon>Asterales</taxon>
        <taxon>Asteraceae</taxon>
        <taxon>Asteroideae</taxon>
        <taxon>Anthemideae</taxon>
        <taxon>Anthemidinae</taxon>
        <taxon>Tanacetum</taxon>
    </lineage>
</organism>
<protein>
    <submittedName>
        <fullName evidence="2">Uncharacterized protein</fullName>
    </submittedName>
</protein>
<feature type="region of interest" description="Disordered" evidence="1">
    <location>
        <begin position="129"/>
        <end position="165"/>
    </location>
</feature>
<gene>
    <name evidence="2" type="ORF">Tco_0728057</name>
</gene>
<accession>A0ABQ4YL60</accession>
<dbReference type="Proteomes" id="UP001151760">
    <property type="component" value="Unassembled WGS sequence"/>
</dbReference>
<evidence type="ECO:0000313" key="2">
    <source>
        <dbReference type="EMBL" id="GJS78176.1"/>
    </source>
</evidence>
<dbReference type="EMBL" id="BQNB010010505">
    <property type="protein sequence ID" value="GJS78176.1"/>
    <property type="molecule type" value="Genomic_DNA"/>
</dbReference>
<proteinExistence type="predicted"/>
<reference evidence="2" key="2">
    <citation type="submission" date="2022-01" db="EMBL/GenBank/DDBJ databases">
        <authorList>
            <person name="Yamashiro T."/>
            <person name="Shiraishi A."/>
            <person name="Satake H."/>
            <person name="Nakayama K."/>
        </authorList>
    </citation>
    <scope>NUCLEOTIDE SEQUENCE</scope>
</reference>
<keyword evidence="3" id="KW-1185">Reference proteome</keyword>
<feature type="compositionally biased region" description="Acidic residues" evidence="1">
    <location>
        <begin position="134"/>
        <end position="144"/>
    </location>
</feature>
<feature type="compositionally biased region" description="Acidic residues" evidence="1">
    <location>
        <begin position="154"/>
        <end position="165"/>
    </location>
</feature>